<dbReference type="GO" id="GO:0005794">
    <property type="term" value="C:Golgi apparatus"/>
    <property type="evidence" value="ECO:0007669"/>
    <property type="project" value="TreeGrafter"/>
</dbReference>
<name>A0AAV2SIU9_MEGNR</name>
<dbReference type="GO" id="GO:0006888">
    <property type="term" value="P:endoplasmic reticulum to Golgi vesicle-mediated transport"/>
    <property type="evidence" value="ECO:0007669"/>
    <property type="project" value="TreeGrafter"/>
</dbReference>
<evidence type="ECO:0000256" key="1">
    <source>
        <dbReference type="SAM" id="Phobius"/>
    </source>
</evidence>
<dbReference type="GO" id="GO:0005886">
    <property type="term" value="C:plasma membrane"/>
    <property type="evidence" value="ECO:0007669"/>
    <property type="project" value="TreeGrafter"/>
</dbReference>
<dbReference type="EMBL" id="CAXKWB010069713">
    <property type="protein sequence ID" value="CAL4193209.1"/>
    <property type="molecule type" value="Genomic_DNA"/>
</dbReference>
<dbReference type="PANTHER" id="PTHR34009:SF2">
    <property type="entry name" value="PROTEIN STAR"/>
    <property type="match status" value="1"/>
</dbReference>
<organism evidence="3 4">
    <name type="scientific">Meganyctiphanes norvegica</name>
    <name type="common">Northern krill</name>
    <name type="synonym">Thysanopoda norvegica</name>
    <dbReference type="NCBI Taxonomy" id="48144"/>
    <lineage>
        <taxon>Eukaryota</taxon>
        <taxon>Metazoa</taxon>
        <taxon>Ecdysozoa</taxon>
        <taxon>Arthropoda</taxon>
        <taxon>Crustacea</taxon>
        <taxon>Multicrustacea</taxon>
        <taxon>Malacostraca</taxon>
        <taxon>Eumalacostraca</taxon>
        <taxon>Eucarida</taxon>
        <taxon>Euphausiacea</taxon>
        <taxon>Euphausiidae</taxon>
        <taxon>Meganyctiphanes</taxon>
    </lineage>
</organism>
<evidence type="ECO:0000313" key="3">
    <source>
        <dbReference type="EMBL" id="CAL4193209.1"/>
    </source>
</evidence>
<dbReference type="Gene3D" id="3.40.50.150">
    <property type="entry name" value="Vaccinia Virus protein VP39"/>
    <property type="match status" value="1"/>
</dbReference>
<dbReference type="GO" id="GO:0031902">
    <property type="term" value="C:late endosome membrane"/>
    <property type="evidence" value="ECO:0007669"/>
    <property type="project" value="TreeGrafter"/>
</dbReference>
<dbReference type="AlphaFoldDB" id="A0AAV2SIU9"/>
<dbReference type="InterPro" id="IPR053202">
    <property type="entry name" value="EGF_Rcpt_Signaling_Reg"/>
</dbReference>
<accession>A0AAV2SIU9</accession>
<dbReference type="Proteomes" id="UP001497623">
    <property type="component" value="Unassembled WGS sequence"/>
</dbReference>
<keyword evidence="4" id="KW-1185">Reference proteome</keyword>
<comment type="caution">
    <text evidence="3">The sequence shown here is derived from an EMBL/GenBank/DDBJ whole genome shotgun (WGS) entry which is preliminary data.</text>
</comment>
<feature type="non-terminal residue" evidence="3">
    <location>
        <position position="366"/>
    </location>
</feature>
<dbReference type="InterPro" id="IPR029063">
    <property type="entry name" value="SAM-dependent_MTases_sf"/>
</dbReference>
<dbReference type="InterPro" id="IPR006342">
    <property type="entry name" value="FkbM_mtfrase"/>
</dbReference>
<dbReference type="PANTHER" id="PTHR34009">
    <property type="entry name" value="PROTEIN STAR"/>
    <property type="match status" value="1"/>
</dbReference>
<evidence type="ECO:0000313" key="4">
    <source>
        <dbReference type="Proteomes" id="UP001497623"/>
    </source>
</evidence>
<evidence type="ECO:0000259" key="2">
    <source>
        <dbReference type="Pfam" id="PF05050"/>
    </source>
</evidence>
<feature type="transmembrane region" description="Helical" evidence="1">
    <location>
        <begin position="48"/>
        <end position="66"/>
    </location>
</feature>
<dbReference type="SUPFAM" id="SSF53335">
    <property type="entry name" value="S-adenosyl-L-methionine-dependent methyltransferases"/>
    <property type="match status" value="1"/>
</dbReference>
<dbReference type="GO" id="GO:0005789">
    <property type="term" value="C:endoplasmic reticulum membrane"/>
    <property type="evidence" value="ECO:0007669"/>
    <property type="project" value="TreeGrafter"/>
</dbReference>
<proteinExistence type="predicted"/>
<feature type="domain" description="Methyltransferase FkbM" evidence="2">
    <location>
        <begin position="137"/>
        <end position="316"/>
    </location>
</feature>
<keyword evidence="1" id="KW-0472">Membrane</keyword>
<sequence length="366" mass="42647">MYKKNHHKMVYSYVKIPGKDRDLKINLILLNLEFKASIPRMQIRRLKAIRWEVICLLFIISALQIVHRKYEIILEKPNSMQILNKYIQPPDKRKYNLSSVPANYEMDKLEFGRGARTYIQLLFSDLFKKMDGFYIEAGALDGEYLSNTLFLEYFQNWKGLLIEPDPNNYQSLLQKHRKAWTSNTCLSTTGNIHNISLVTVVSSNNQNLSQTDNMMLHAQSYNAHYENKYDTMLNHTDKSIFVKESVSALCFPMEAYLEALGVTTVDLLSLDIQGGEYDVLNTIPWEKFIFKLIVVEIMDEDLNEDLLMFMKSKSFSFINVFAEDYIFYNASDAEMHARVQMINVVIPEDTDSALFSFNNEAIRKYS</sequence>
<dbReference type="GO" id="GO:0016197">
    <property type="term" value="P:endosomal transport"/>
    <property type="evidence" value="ECO:0007669"/>
    <property type="project" value="TreeGrafter"/>
</dbReference>
<dbReference type="Pfam" id="PF05050">
    <property type="entry name" value="Methyltransf_21"/>
    <property type="match status" value="1"/>
</dbReference>
<reference evidence="3 4" key="1">
    <citation type="submission" date="2024-05" db="EMBL/GenBank/DDBJ databases">
        <authorList>
            <person name="Wallberg A."/>
        </authorList>
    </citation>
    <scope>NUCLEOTIDE SEQUENCE [LARGE SCALE GENOMIC DNA]</scope>
</reference>
<keyword evidence="1" id="KW-0812">Transmembrane</keyword>
<gene>
    <name evidence="3" type="ORF">MNOR_LOCUS36838</name>
</gene>
<keyword evidence="1" id="KW-1133">Transmembrane helix</keyword>
<protein>
    <recommendedName>
        <fullName evidence="2">Methyltransferase FkbM domain-containing protein</fullName>
    </recommendedName>
</protein>